<keyword evidence="2" id="KW-0813">Transport</keyword>
<dbReference type="FunFam" id="3.90.830.10:FF:000001">
    <property type="entry name" value="syntaxin-binding protein 1 isoform X2"/>
    <property type="match status" value="1"/>
</dbReference>
<dbReference type="CTD" id="6750663"/>
<dbReference type="InterPro" id="IPR027482">
    <property type="entry name" value="Sec1-like_dom2"/>
</dbReference>
<keyword evidence="5" id="KW-1185">Reference proteome</keyword>
<evidence type="ECO:0008006" key="6">
    <source>
        <dbReference type="Google" id="ProtNLM"/>
    </source>
</evidence>
<dbReference type="GO" id="GO:0016192">
    <property type="term" value="P:vesicle-mediated transport"/>
    <property type="evidence" value="ECO:0000318"/>
    <property type="project" value="GO_Central"/>
</dbReference>
<evidence type="ECO:0000313" key="4">
    <source>
        <dbReference type="EMBL" id="EDV28165.1"/>
    </source>
</evidence>
<dbReference type="Pfam" id="PF00995">
    <property type="entry name" value="Sec1"/>
    <property type="match status" value="1"/>
</dbReference>
<dbReference type="PANTHER" id="PTHR11679">
    <property type="entry name" value="VESICLE PROTEIN SORTING-ASSOCIATED"/>
    <property type="match status" value="1"/>
</dbReference>
<name>B3RPC7_TRIAD</name>
<dbReference type="GO" id="GO:0006904">
    <property type="term" value="P:vesicle docking involved in exocytosis"/>
    <property type="evidence" value="ECO:0000318"/>
    <property type="project" value="GO_Central"/>
</dbReference>
<dbReference type="GO" id="GO:0019905">
    <property type="term" value="F:syntaxin binding"/>
    <property type="evidence" value="ECO:0000318"/>
    <property type="project" value="GO_Central"/>
</dbReference>
<dbReference type="InterPro" id="IPR043154">
    <property type="entry name" value="Sec-1-like_dom1"/>
</dbReference>
<dbReference type="Gene3D" id="3.90.830.10">
    <property type="entry name" value="Syntaxin Binding Protein 1, Chain A, domain 2"/>
    <property type="match status" value="1"/>
</dbReference>
<protein>
    <recommendedName>
        <fullName evidence="6">Syntaxin-binding protein 1</fullName>
    </recommendedName>
</protein>
<evidence type="ECO:0000256" key="1">
    <source>
        <dbReference type="ARBA" id="ARBA00009884"/>
    </source>
</evidence>
<dbReference type="InParanoid" id="B3RPC7"/>
<dbReference type="EMBL" id="DS985242">
    <property type="protein sequence ID" value="EDV28165.1"/>
    <property type="molecule type" value="Genomic_DNA"/>
</dbReference>
<dbReference type="SMR" id="B3RPC7"/>
<sequence>MILGIIEDVLRPLKKPREWKVLIVDHLGTRILSACCKMHELVNEGITVVENLSRVRQPLSKMESIYLITPTEESIDKIIADFSESSKPHYKCAHVFYTEACPDELFQKFSKSPAAKYVKTLKEINISFLPIESQVFSLDYPDILPNFYGSIAQSRTKCMERMAEQLATLCATLGEYPIVRYNRDHESVAEFTQMFQGKLDAYKADDPSMGDTPEKLKSQLVILDRGFDPVSPILHECYFQAMAYDLLPIENDVYRYATNSGPAQTEMEKKALLDESNELWVKLRHEHIAVVSQNVTTELKKFADTKRMAGKDRASMRDLSQMLKKMPQYQKELSRYSLYLHLAEDCMKRFKEKIDKLVRVEQDLATGTDADGERVKDPMKNIVPIMLDQDVSPLDKIRVILLLTFAKNGQSEENREKLIKHANIPTVDREIITKMSRLGVKIDDKDRSRRSKIERRDRSGQVTYQSSRWIPLITDVMQDAIDDKLDTKAFPFISGQQSTGVGIARPKKYGWGKDKSAENRTGPRLIIFVIGGMSYSEMRAAYEVSKAKKDWEVIIGSTHLLTPELFLNSLRNLDSNE</sequence>
<dbReference type="GeneID" id="6750663"/>
<evidence type="ECO:0000256" key="2">
    <source>
        <dbReference type="ARBA" id="ARBA00022448"/>
    </source>
</evidence>
<dbReference type="SUPFAM" id="SSF56815">
    <property type="entry name" value="Sec1/munc18-like (SM) proteins"/>
    <property type="match status" value="1"/>
</dbReference>
<evidence type="ECO:0000256" key="3">
    <source>
        <dbReference type="ARBA" id="ARBA00022927"/>
    </source>
</evidence>
<dbReference type="InterPro" id="IPR036045">
    <property type="entry name" value="Sec1-like_sf"/>
</dbReference>
<dbReference type="Gene3D" id="1.25.40.60">
    <property type="match status" value="1"/>
</dbReference>
<dbReference type="RefSeq" id="XP_002109999.1">
    <property type="nucleotide sequence ID" value="XM_002109963.1"/>
</dbReference>
<dbReference type="GO" id="GO:0005886">
    <property type="term" value="C:plasma membrane"/>
    <property type="evidence" value="ECO:0000318"/>
    <property type="project" value="GO_Central"/>
</dbReference>
<keyword evidence="3" id="KW-0653">Protein transport</keyword>
<dbReference type="GO" id="GO:0030141">
    <property type="term" value="C:secretory granule"/>
    <property type="evidence" value="ECO:0000318"/>
    <property type="project" value="GO_Central"/>
</dbReference>
<dbReference type="STRING" id="10228.B3RPC7"/>
<dbReference type="Proteomes" id="UP000009022">
    <property type="component" value="Unassembled WGS sequence"/>
</dbReference>
<dbReference type="Gene3D" id="3.40.50.2060">
    <property type="match status" value="1"/>
</dbReference>
<accession>B3RPC7</accession>
<dbReference type="eggNOG" id="KOG1300">
    <property type="taxonomic scope" value="Eukaryota"/>
</dbReference>
<dbReference type="Gene3D" id="3.40.50.1910">
    <property type="match status" value="1"/>
</dbReference>
<dbReference type="HOGENOM" id="CLU_009210_2_0_1"/>
<reference evidence="4 5" key="1">
    <citation type="journal article" date="2008" name="Nature">
        <title>The Trichoplax genome and the nature of placozoans.</title>
        <authorList>
            <person name="Srivastava M."/>
            <person name="Begovic E."/>
            <person name="Chapman J."/>
            <person name="Putnam N.H."/>
            <person name="Hellsten U."/>
            <person name="Kawashima T."/>
            <person name="Kuo A."/>
            <person name="Mitros T."/>
            <person name="Salamov A."/>
            <person name="Carpenter M.L."/>
            <person name="Signorovitch A.Y."/>
            <person name="Moreno M.A."/>
            <person name="Kamm K."/>
            <person name="Grimwood J."/>
            <person name="Schmutz J."/>
            <person name="Shapiro H."/>
            <person name="Grigoriev I.V."/>
            <person name="Buss L.W."/>
            <person name="Schierwater B."/>
            <person name="Dellaporta S.L."/>
            <person name="Rokhsar D.S."/>
        </authorList>
    </citation>
    <scope>NUCLEOTIDE SEQUENCE [LARGE SCALE GENOMIC DNA]</scope>
    <source>
        <strain evidence="4 5">Grell-BS-1999</strain>
    </source>
</reference>
<dbReference type="PIRSF" id="PIRSF005715">
    <property type="entry name" value="VPS45_Sec1"/>
    <property type="match status" value="1"/>
</dbReference>
<evidence type="ECO:0000313" key="5">
    <source>
        <dbReference type="Proteomes" id="UP000009022"/>
    </source>
</evidence>
<dbReference type="InterPro" id="IPR001619">
    <property type="entry name" value="Sec1-like"/>
</dbReference>
<dbReference type="GO" id="GO:0006886">
    <property type="term" value="P:intracellular protein transport"/>
    <property type="evidence" value="ECO:0000318"/>
    <property type="project" value="GO_Central"/>
</dbReference>
<gene>
    <name evidence="4" type="ORF">TRIADDRAFT_20443</name>
</gene>
<dbReference type="OMA" id="PFTRPHT"/>
<dbReference type="InterPro" id="IPR043127">
    <property type="entry name" value="Sec-1-like_dom3a"/>
</dbReference>
<dbReference type="KEGG" id="tad:TRIADDRAFT_20443"/>
<dbReference type="FunCoup" id="B3RPC7">
    <property type="interactions" value="1936"/>
</dbReference>
<dbReference type="FunFam" id="3.40.50.2060:FF:000001">
    <property type="entry name" value="syntaxin-binding protein 1 isoform X2"/>
    <property type="match status" value="1"/>
</dbReference>
<dbReference type="AlphaFoldDB" id="B3RPC7"/>
<dbReference type="PhylomeDB" id="B3RPC7"/>
<dbReference type="OrthoDB" id="2228at2759"/>
<comment type="similarity">
    <text evidence="1">Belongs to the STXBP/unc-18/SEC1 family.</text>
</comment>
<proteinExistence type="inferred from homology"/>
<organism evidence="4 5">
    <name type="scientific">Trichoplax adhaerens</name>
    <name type="common">Trichoplax reptans</name>
    <dbReference type="NCBI Taxonomy" id="10228"/>
    <lineage>
        <taxon>Eukaryota</taxon>
        <taxon>Metazoa</taxon>
        <taxon>Placozoa</taxon>
        <taxon>Uniplacotomia</taxon>
        <taxon>Trichoplacea</taxon>
        <taxon>Trichoplacidae</taxon>
        <taxon>Trichoplax</taxon>
    </lineage>
</organism>